<evidence type="ECO:0000313" key="7">
    <source>
        <dbReference type="EMBL" id="EMZ20749.1"/>
    </source>
</evidence>
<evidence type="ECO:0000256" key="1">
    <source>
        <dbReference type="ARBA" id="ARBA00009998"/>
    </source>
</evidence>
<comment type="catalytic activity">
    <reaction evidence="6">
        <text>Exonucleolytic cleavage in either 5'- to 3'- or 3'- to 5'-direction to yield nucleoside 5'-phosphates.</text>
        <dbReference type="EC" id="3.1.11.6"/>
    </reaction>
</comment>
<dbReference type="GO" id="GO:0009318">
    <property type="term" value="C:exodeoxyribonuclease VII complex"/>
    <property type="evidence" value="ECO:0007669"/>
    <property type="project" value="UniProtKB-UniRule"/>
</dbReference>
<dbReference type="PANTHER" id="PTHR34137">
    <property type="entry name" value="EXODEOXYRIBONUCLEASE 7 SMALL SUBUNIT"/>
    <property type="match status" value="1"/>
</dbReference>
<evidence type="ECO:0000313" key="8">
    <source>
        <dbReference type="Proteomes" id="UP000012589"/>
    </source>
</evidence>
<proteinExistence type="inferred from homology"/>
<dbReference type="GO" id="GO:0008855">
    <property type="term" value="F:exodeoxyribonuclease VII activity"/>
    <property type="evidence" value="ECO:0007669"/>
    <property type="project" value="UniProtKB-UniRule"/>
</dbReference>
<keyword evidence="8" id="KW-1185">Reference proteome</keyword>
<reference evidence="7 8" key="1">
    <citation type="journal article" date="2014" name="Genome Announc.">
        <title>Draft genome sequences of the altered schaedler flora, a defined bacterial community from gnotobiotic mice.</title>
        <authorList>
            <person name="Wannemuehler M.J."/>
            <person name="Overstreet A.M."/>
            <person name="Ward D.V."/>
            <person name="Phillips G.J."/>
        </authorList>
    </citation>
    <scope>NUCLEOTIDE SEQUENCE [LARGE SCALE GENOMIC DNA]</scope>
    <source>
        <strain evidence="7 8">ASF492</strain>
    </source>
</reference>
<dbReference type="Gene3D" id="1.10.287.1040">
    <property type="entry name" value="Exonuclease VII, small subunit"/>
    <property type="match status" value="1"/>
</dbReference>
<organism evidence="7 8">
    <name type="scientific">Eubacterium plexicaudatum ASF492</name>
    <dbReference type="NCBI Taxonomy" id="1235802"/>
    <lineage>
        <taxon>Bacteria</taxon>
        <taxon>Bacillati</taxon>
        <taxon>Bacillota</taxon>
        <taxon>Clostridia</taxon>
        <taxon>Eubacteriales</taxon>
        <taxon>Eubacteriaceae</taxon>
        <taxon>Eubacterium</taxon>
    </lineage>
</organism>
<sequence length="76" mass="8889">MNNEEERSLEETLAQVEQCIAQLENPQISLEDSFGFYEEGIRKLKFCNEKVDLIEKKMQIINERGEPEREGNEGKI</sequence>
<dbReference type="AlphaFoldDB" id="N2A8T5"/>
<keyword evidence="5 6" id="KW-0269">Exonuclease</keyword>
<keyword evidence="3 6" id="KW-0540">Nuclease</keyword>
<name>N2A8T5_9FIRM</name>
<comment type="subunit">
    <text evidence="6">Heterooligomer composed of large and small subunits.</text>
</comment>
<gene>
    <name evidence="6" type="primary">xseB</name>
    <name evidence="7" type="ORF">C823_04867</name>
</gene>
<dbReference type="GO" id="GO:0006308">
    <property type="term" value="P:DNA catabolic process"/>
    <property type="evidence" value="ECO:0007669"/>
    <property type="project" value="UniProtKB-UniRule"/>
</dbReference>
<evidence type="ECO:0000256" key="4">
    <source>
        <dbReference type="ARBA" id="ARBA00022801"/>
    </source>
</evidence>
<dbReference type="InterPro" id="IPR003761">
    <property type="entry name" value="Exonuc_VII_S"/>
</dbReference>
<keyword evidence="4 6" id="KW-0378">Hydrolase</keyword>
<protein>
    <recommendedName>
        <fullName evidence="6">Exodeoxyribonuclease 7 small subunit</fullName>
        <ecNumber evidence="6">3.1.11.6</ecNumber>
    </recommendedName>
    <alternativeName>
        <fullName evidence="6">Exodeoxyribonuclease VII small subunit</fullName>
        <shortName evidence="6">Exonuclease VII small subunit</shortName>
    </alternativeName>
</protein>
<dbReference type="GO" id="GO:0005829">
    <property type="term" value="C:cytosol"/>
    <property type="evidence" value="ECO:0007669"/>
    <property type="project" value="TreeGrafter"/>
</dbReference>
<evidence type="ECO:0000256" key="5">
    <source>
        <dbReference type="ARBA" id="ARBA00022839"/>
    </source>
</evidence>
<accession>N2A8T5</accession>
<dbReference type="SUPFAM" id="SSF116842">
    <property type="entry name" value="XseB-like"/>
    <property type="match status" value="1"/>
</dbReference>
<dbReference type="EC" id="3.1.11.6" evidence="6"/>
<dbReference type="HOGENOM" id="CLU_145918_2_3_9"/>
<comment type="function">
    <text evidence="6">Bidirectionally degrades single-stranded DNA into large acid-insoluble oligonucleotides, which are then degraded further into small acid-soluble oligonucleotides.</text>
</comment>
<keyword evidence="2 6" id="KW-0963">Cytoplasm</keyword>
<comment type="similarity">
    <text evidence="1 6">Belongs to the XseB family.</text>
</comment>
<dbReference type="EMBL" id="AQFT01000140">
    <property type="protein sequence ID" value="EMZ20749.1"/>
    <property type="molecule type" value="Genomic_DNA"/>
</dbReference>
<dbReference type="InterPro" id="IPR037004">
    <property type="entry name" value="Exonuc_VII_ssu_sf"/>
</dbReference>
<dbReference type="HAMAP" id="MF_00337">
    <property type="entry name" value="Exonuc_7_S"/>
    <property type="match status" value="1"/>
</dbReference>
<comment type="subcellular location">
    <subcellularLocation>
        <location evidence="6">Cytoplasm</location>
    </subcellularLocation>
</comment>
<evidence type="ECO:0000256" key="3">
    <source>
        <dbReference type="ARBA" id="ARBA00022722"/>
    </source>
</evidence>
<dbReference type="eggNOG" id="COG1722">
    <property type="taxonomic scope" value="Bacteria"/>
</dbReference>
<evidence type="ECO:0000256" key="2">
    <source>
        <dbReference type="ARBA" id="ARBA00022490"/>
    </source>
</evidence>
<dbReference type="PATRIC" id="fig|1235802.3.peg.5126"/>
<dbReference type="STRING" id="1235802.C823_04867"/>
<comment type="caution">
    <text evidence="7">The sequence shown here is derived from an EMBL/GenBank/DDBJ whole genome shotgun (WGS) entry which is preliminary data.</text>
</comment>
<dbReference type="PANTHER" id="PTHR34137:SF1">
    <property type="entry name" value="EXODEOXYRIBONUCLEASE 7 SMALL SUBUNIT"/>
    <property type="match status" value="1"/>
</dbReference>
<dbReference type="Pfam" id="PF02609">
    <property type="entry name" value="Exonuc_VII_S"/>
    <property type="match status" value="1"/>
</dbReference>
<dbReference type="Proteomes" id="UP000012589">
    <property type="component" value="Unassembled WGS sequence"/>
</dbReference>
<dbReference type="NCBIfam" id="TIGR01280">
    <property type="entry name" value="xseB"/>
    <property type="match status" value="1"/>
</dbReference>
<evidence type="ECO:0000256" key="6">
    <source>
        <dbReference type="HAMAP-Rule" id="MF_00337"/>
    </source>
</evidence>
<dbReference type="OrthoDB" id="1771251at2"/>